<sequence>MYDIDYSKWANYIEEIFKRNKAEVSLLLDLGCGTGSFCLEMAKRGYDMIGIDISSDMLCCARKKFEDQGKDILLLNQDMTRFELYGTVDAVVCLMDSVNYITNKRDLKRMFKLVQNYLNPHGLFIFDINSAYKLEKVLADNVFYDVGEDIAYIWQNNYDRRNRICEFDLTFFVKEGEHYERYDEIHRERAYLSEEIMELIDASGLKLLDMYDQLSFSPPKDESERIFFVCRKE</sequence>
<dbReference type="AlphaFoldDB" id="A0A2K2FHP4"/>
<dbReference type="PANTHER" id="PTHR43861">
    <property type="entry name" value="TRANS-ACONITATE 2-METHYLTRANSFERASE-RELATED"/>
    <property type="match status" value="1"/>
</dbReference>
<reference evidence="3 4" key="1">
    <citation type="submission" date="2017-06" db="EMBL/GenBank/DDBJ databases">
        <title>Investigating the central metabolism of Clostridium thermosuccinogenes.</title>
        <authorList>
            <person name="Koendjbiharie J.G."/>
            <person name="van Kranenburg R."/>
        </authorList>
    </citation>
    <scope>NUCLEOTIDE SEQUENCE [LARGE SCALE GENOMIC DNA]</scope>
    <source>
        <strain evidence="3 4">DSM 5806</strain>
    </source>
</reference>
<dbReference type="SUPFAM" id="SSF53335">
    <property type="entry name" value="S-adenosyl-L-methionine-dependent methyltransferases"/>
    <property type="match status" value="1"/>
</dbReference>
<gene>
    <name evidence="3" type="ORF">CDQ84_11475</name>
</gene>
<evidence type="ECO:0000313" key="4">
    <source>
        <dbReference type="Proteomes" id="UP000236151"/>
    </source>
</evidence>
<evidence type="ECO:0000259" key="2">
    <source>
        <dbReference type="Pfam" id="PF13649"/>
    </source>
</evidence>
<dbReference type="KEGG" id="cthd:CDO33_03100"/>
<dbReference type="InterPro" id="IPR029063">
    <property type="entry name" value="SAM-dependent_MTases_sf"/>
</dbReference>
<comment type="caution">
    <text evidence="3">The sequence shown here is derived from an EMBL/GenBank/DDBJ whole genome shotgun (WGS) entry which is preliminary data.</text>
</comment>
<name>A0A2K2FHP4_9CLOT</name>
<evidence type="ECO:0000256" key="1">
    <source>
        <dbReference type="ARBA" id="ARBA00022679"/>
    </source>
</evidence>
<dbReference type="EMBL" id="NIOJ01000029">
    <property type="protein sequence ID" value="PNT98293.1"/>
    <property type="molecule type" value="Genomic_DNA"/>
</dbReference>
<evidence type="ECO:0000313" key="3">
    <source>
        <dbReference type="EMBL" id="PNT98293.1"/>
    </source>
</evidence>
<feature type="domain" description="Methyltransferase" evidence="2">
    <location>
        <begin position="28"/>
        <end position="122"/>
    </location>
</feature>
<dbReference type="Gene3D" id="2.20.25.110">
    <property type="entry name" value="S-adenosyl-L-methionine-dependent methyltransferases"/>
    <property type="match status" value="1"/>
</dbReference>
<accession>A0A2K2FHP4</accession>
<keyword evidence="3" id="KW-0489">Methyltransferase</keyword>
<dbReference type="InterPro" id="IPR041698">
    <property type="entry name" value="Methyltransf_25"/>
</dbReference>
<dbReference type="GO" id="GO:0032259">
    <property type="term" value="P:methylation"/>
    <property type="evidence" value="ECO:0007669"/>
    <property type="project" value="UniProtKB-KW"/>
</dbReference>
<organism evidence="3 4">
    <name type="scientific">Clostridium thermosuccinogenes</name>
    <dbReference type="NCBI Taxonomy" id="84032"/>
    <lineage>
        <taxon>Bacteria</taxon>
        <taxon>Bacillati</taxon>
        <taxon>Bacillota</taxon>
        <taxon>Clostridia</taxon>
        <taxon>Eubacteriales</taxon>
        <taxon>Clostridiaceae</taxon>
        <taxon>Clostridium</taxon>
    </lineage>
</organism>
<keyword evidence="1 3" id="KW-0808">Transferase</keyword>
<dbReference type="Pfam" id="PF13649">
    <property type="entry name" value="Methyltransf_25"/>
    <property type="match status" value="1"/>
</dbReference>
<dbReference type="Gene3D" id="3.40.50.150">
    <property type="entry name" value="Vaccinia Virus protein VP39"/>
    <property type="match status" value="1"/>
</dbReference>
<proteinExistence type="predicted"/>
<dbReference type="GO" id="GO:0008168">
    <property type="term" value="F:methyltransferase activity"/>
    <property type="evidence" value="ECO:0007669"/>
    <property type="project" value="UniProtKB-KW"/>
</dbReference>
<dbReference type="CDD" id="cd02440">
    <property type="entry name" value="AdoMet_MTases"/>
    <property type="match status" value="1"/>
</dbReference>
<protein>
    <submittedName>
        <fullName evidence="3">Methyltransferase type 11</fullName>
    </submittedName>
</protein>
<dbReference type="Proteomes" id="UP000236151">
    <property type="component" value="Unassembled WGS sequence"/>
</dbReference>
<dbReference type="OrthoDB" id="9811589at2"/>
<keyword evidence="4" id="KW-1185">Reference proteome</keyword>